<dbReference type="AlphaFoldDB" id="A0AAQ3SMM5"/>
<dbReference type="Proteomes" id="UP001341281">
    <property type="component" value="Chromosome 02"/>
</dbReference>
<evidence type="ECO:0000313" key="1">
    <source>
        <dbReference type="EMBL" id="WVZ57218.1"/>
    </source>
</evidence>
<reference evidence="1 2" key="1">
    <citation type="submission" date="2024-02" db="EMBL/GenBank/DDBJ databases">
        <title>High-quality chromosome-scale genome assembly of Pensacola bahiagrass (Paspalum notatum Flugge var. saurae).</title>
        <authorList>
            <person name="Vega J.M."/>
            <person name="Podio M."/>
            <person name="Orjuela J."/>
            <person name="Siena L.A."/>
            <person name="Pessino S.C."/>
            <person name="Combes M.C."/>
            <person name="Mariac C."/>
            <person name="Albertini E."/>
            <person name="Pupilli F."/>
            <person name="Ortiz J.P.A."/>
            <person name="Leblanc O."/>
        </authorList>
    </citation>
    <scope>NUCLEOTIDE SEQUENCE [LARGE SCALE GENOMIC DNA]</scope>
    <source>
        <strain evidence="1">R1</strain>
        <tissue evidence="1">Leaf</tissue>
    </source>
</reference>
<organism evidence="1 2">
    <name type="scientific">Paspalum notatum var. saurae</name>
    <dbReference type="NCBI Taxonomy" id="547442"/>
    <lineage>
        <taxon>Eukaryota</taxon>
        <taxon>Viridiplantae</taxon>
        <taxon>Streptophyta</taxon>
        <taxon>Embryophyta</taxon>
        <taxon>Tracheophyta</taxon>
        <taxon>Spermatophyta</taxon>
        <taxon>Magnoliopsida</taxon>
        <taxon>Liliopsida</taxon>
        <taxon>Poales</taxon>
        <taxon>Poaceae</taxon>
        <taxon>PACMAD clade</taxon>
        <taxon>Panicoideae</taxon>
        <taxon>Andropogonodae</taxon>
        <taxon>Paspaleae</taxon>
        <taxon>Paspalinae</taxon>
        <taxon>Paspalum</taxon>
    </lineage>
</organism>
<dbReference type="PANTHER" id="PTHR33509">
    <property type="entry name" value="LATE EMBRYOGENIS ABUNDANT PROTEIN 2-RELATED"/>
    <property type="match status" value="1"/>
</dbReference>
<keyword evidence="2" id="KW-1185">Reference proteome</keyword>
<sequence>MSKISSVVVSGILSRRSYGIYARAAANGVHVSGAGVMGRPDDVAAGDAAGRATSSNKDTSFWMRDPKTGCWVPENRFQEVDAVELRNRLIHRHK</sequence>
<dbReference type="InterPro" id="IPR004926">
    <property type="entry name" value="LEA_3a"/>
</dbReference>
<proteinExistence type="predicted"/>
<evidence type="ECO:0000313" key="2">
    <source>
        <dbReference type="Proteomes" id="UP001341281"/>
    </source>
</evidence>
<name>A0AAQ3SMM5_PASNO</name>
<accession>A0AAQ3SMM5</accession>
<dbReference type="PANTHER" id="PTHR33509:SF15">
    <property type="entry name" value="OS03G0400700 PROTEIN"/>
    <property type="match status" value="1"/>
</dbReference>
<dbReference type="EMBL" id="CP144746">
    <property type="protein sequence ID" value="WVZ57218.1"/>
    <property type="molecule type" value="Genomic_DNA"/>
</dbReference>
<protein>
    <submittedName>
        <fullName evidence="1">Uncharacterized protein</fullName>
    </submittedName>
</protein>
<gene>
    <name evidence="1" type="ORF">U9M48_007628</name>
</gene>
<dbReference type="Pfam" id="PF03242">
    <property type="entry name" value="LEA_3a"/>
    <property type="match status" value="1"/>
</dbReference>